<comment type="similarity">
    <text evidence="4 16">Belongs to the class-III pyridoxal-phosphate-dependent aminotransferase family.</text>
</comment>
<evidence type="ECO:0000256" key="1">
    <source>
        <dbReference type="ARBA" id="ARBA00001750"/>
    </source>
</evidence>
<dbReference type="AlphaFoldDB" id="A0A9D1ME07"/>
<evidence type="ECO:0000256" key="3">
    <source>
        <dbReference type="ARBA" id="ARBA00005176"/>
    </source>
</evidence>
<evidence type="ECO:0000256" key="15">
    <source>
        <dbReference type="ARBA" id="ARBA00050054"/>
    </source>
</evidence>
<dbReference type="Proteomes" id="UP000824109">
    <property type="component" value="Unassembled WGS sequence"/>
</dbReference>
<dbReference type="GO" id="GO:0047298">
    <property type="term" value="F:(S)-3-amino-2-methylpropionate transaminase activity"/>
    <property type="evidence" value="ECO:0007669"/>
    <property type="project" value="UniProtKB-EC"/>
</dbReference>
<dbReference type="GO" id="GO:0042802">
    <property type="term" value="F:identical protein binding"/>
    <property type="evidence" value="ECO:0007669"/>
    <property type="project" value="TreeGrafter"/>
</dbReference>
<dbReference type="InterPro" id="IPR049704">
    <property type="entry name" value="Aminotrans_3_PPA_site"/>
</dbReference>
<comment type="cofactor">
    <cofactor evidence="2">
        <name>pyridoxal 5'-phosphate</name>
        <dbReference type="ChEBI" id="CHEBI:597326"/>
    </cofactor>
</comment>
<evidence type="ECO:0000256" key="12">
    <source>
        <dbReference type="ARBA" id="ARBA00030857"/>
    </source>
</evidence>
<evidence type="ECO:0000256" key="8">
    <source>
        <dbReference type="ARBA" id="ARBA00022679"/>
    </source>
</evidence>
<evidence type="ECO:0000256" key="5">
    <source>
        <dbReference type="ARBA" id="ARBA00012876"/>
    </source>
</evidence>
<dbReference type="PANTHER" id="PTHR11986">
    <property type="entry name" value="AMINOTRANSFERASE CLASS III"/>
    <property type="match status" value="1"/>
</dbReference>
<keyword evidence="7 17" id="KW-0032">Aminotransferase</keyword>
<sequence>MSKTIDLRNALPEIKTAELPGPKARAVIERRTEAVPNAIKCVYPLVAERGEGAMIEDPDGNIFLDWVGGVGVLNVGYSCPELISAVKEQAGKYFHVMMNIGTHRGYVELAEEMNRIVPVRGTKKKTMFANSGAEADENAVKIAKGYTKRQNIIVFSGAFHGRTSLTMAMTSKKSYAYGMGPFPGGVYRADFPYMYRAPKGYNESEAIDYYIDRLMKVFEECSAPEHVAAIVVEPIQGEGGFVPAPIEWVKAVRKICDRYGILLVADEVQTGFARSGRMFVSEYWKEAGCAPDIMTAAKSIAGGLPLSAVTASAEIMDACPTGTIGGTYCGNAVACAAALEVIKYIEKNNLCERAAEIGKKVTDFYVNELSESGVVGDVRGIGAFVGLEFVKDKDTKEPYPELVSALVQKAASKGLIIESAGTYGNVVRFLCPLVVTDAQLDAGLSILKESLKECLDELGN</sequence>
<dbReference type="PANTHER" id="PTHR11986:SF58">
    <property type="entry name" value="LEUCINE_METHIONINE RACEMASE"/>
    <property type="match status" value="1"/>
</dbReference>
<reference evidence="17" key="1">
    <citation type="submission" date="2020-10" db="EMBL/GenBank/DDBJ databases">
        <authorList>
            <person name="Gilroy R."/>
        </authorList>
    </citation>
    <scope>NUCLEOTIDE SEQUENCE</scope>
    <source>
        <strain evidence="17">USAMLcec3-3695</strain>
    </source>
</reference>
<dbReference type="InterPro" id="IPR015421">
    <property type="entry name" value="PyrdxlP-dep_Trfase_major"/>
</dbReference>
<dbReference type="EMBL" id="DVNB01000111">
    <property type="protein sequence ID" value="HIU58317.1"/>
    <property type="molecule type" value="Genomic_DNA"/>
</dbReference>
<evidence type="ECO:0000256" key="13">
    <source>
        <dbReference type="ARBA" id="ARBA00031787"/>
    </source>
</evidence>
<dbReference type="Gene3D" id="3.90.1150.10">
    <property type="entry name" value="Aspartate Aminotransferase, domain 1"/>
    <property type="match status" value="1"/>
</dbReference>
<comment type="catalytic activity">
    <reaction evidence="1">
        <text>(S)-3-amino-2-methylpropanoate + 2-oxoglutarate = 2-methyl-3-oxopropanoate + L-glutamate</text>
        <dbReference type="Rhea" id="RHEA:13993"/>
        <dbReference type="ChEBI" id="CHEBI:16810"/>
        <dbReference type="ChEBI" id="CHEBI:29985"/>
        <dbReference type="ChEBI" id="CHEBI:57700"/>
        <dbReference type="ChEBI" id="CHEBI:58655"/>
        <dbReference type="EC" id="2.6.1.22"/>
    </reaction>
</comment>
<keyword evidence="8" id="KW-0808">Transferase</keyword>
<dbReference type="CDD" id="cd00610">
    <property type="entry name" value="OAT_like"/>
    <property type="match status" value="1"/>
</dbReference>
<evidence type="ECO:0000256" key="9">
    <source>
        <dbReference type="ARBA" id="ARBA00022898"/>
    </source>
</evidence>
<evidence type="ECO:0000256" key="11">
    <source>
        <dbReference type="ARBA" id="ARBA00030204"/>
    </source>
</evidence>
<evidence type="ECO:0000313" key="17">
    <source>
        <dbReference type="EMBL" id="HIU58317.1"/>
    </source>
</evidence>
<dbReference type="GO" id="GO:0034386">
    <property type="term" value="F:4-aminobutyrate:2-oxoglutarate transaminase activity"/>
    <property type="evidence" value="ECO:0007669"/>
    <property type="project" value="UniProtKB-EC"/>
</dbReference>
<evidence type="ECO:0000256" key="16">
    <source>
        <dbReference type="RuleBase" id="RU003560"/>
    </source>
</evidence>
<dbReference type="EC" id="2.6.1.22" evidence="5"/>
<name>A0A9D1ME07_9FIRM</name>
<dbReference type="PIRSF" id="PIRSF000521">
    <property type="entry name" value="Transaminase_4ab_Lys_Orn"/>
    <property type="match status" value="1"/>
</dbReference>
<evidence type="ECO:0000256" key="10">
    <source>
        <dbReference type="ARBA" id="ARBA00029760"/>
    </source>
</evidence>
<organism evidence="17 18">
    <name type="scientific">Candidatus Ornithomonoglobus merdipullorum</name>
    <dbReference type="NCBI Taxonomy" id="2840895"/>
    <lineage>
        <taxon>Bacteria</taxon>
        <taxon>Bacillati</taxon>
        <taxon>Bacillota</taxon>
        <taxon>Clostridia</taxon>
        <taxon>Candidatus Ornithomonoglobus</taxon>
    </lineage>
</organism>
<comment type="pathway">
    <text evidence="3">Amino-acid degradation; 4-aminobutanoate degradation.</text>
</comment>
<dbReference type="GO" id="GO:0030170">
    <property type="term" value="F:pyridoxal phosphate binding"/>
    <property type="evidence" value="ECO:0007669"/>
    <property type="project" value="InterPro"/>
</dbReference>
<accession>A0A9D1ME07</accession>
<evidence type="ECO:0000256" key="7">
    <source>
        <dbReference type="ARBA" id="ARBA00022576"/>
    </source>
</evidence>
<comment type="catalytic activity">
    <reaction evidence="14">
        <text>4-aminobutanoate + 2-oxoglutarate = succinate semialdehyde + L-glutamate</text>
        <dbReference type="Rhea" id="RHEA:23352"/>
        <dbReference type="ChEBI" id="CHEBI:16810"/>
        <dbReference type="ChEBI" id="CHEBI:29985"/>
        <dbReference type="ChEBI" id="CHEBI:57706"/>
        <dbReference type="ChEBI" id="CHEBI:59888"/>
        <dbReference type="EC" id="2.6.1.19"/>
    </reaction>
</comment>
<dbReference type="InterPro" id="IPR015424">
    <property type="entry name" value="PyrdxlP-dep_Trfase"/>
</dbReference>
<dbReference type="InterPro" id="IPR050103">
    <property type="entry name" value="Class-III_PLP-dep_AT"/>
</dbReference>
<dbReference type="InterPro" id="IPR005814">
    <property type="entry name" value="Aminotrans_3"/>
</dbReference>
<evidence type="ECO:0000256" key="2">
    <source>
        <dbReference type="ARBA" id="ARBA00001933"/>
    </source>
</evidence>
<dbReference type="FunFam" id="3.40.640.10:FF:000013">
    <property type="entry name" value="4-aminobutyrate aminotransferase"/>
    <property type="match status" value="1"/>
</dbReference>
<evidence type="ECO:0000256" key="14">
    <source>
        <dbReference type="ARBA" id="ARBA00048021"/>
    </source>
</evidence>
<gene>
    <name evidence="17" type="ORF">IAA61_10985</name>
</gene>
<evidence type="ECO:0000256" key="4">
    <source>
        <dbReference type="ARBA" id="ARBA00008954"/>
    </source>
</evidence>
<keyword evidence="9 16" id="KW-0663">Pyridoxal phosphate</keyword>
<evidence type="ECO:0000256" key="6">
    <source>
        <dbReference type="ARBA" id="ARBA00012912"/>
    </source>
</evidence>
<dbReference type="SUPFAM" id="SSF53383">
    <property type="entry name" value="PLP-dependent transferases"/>
    <property type="match status" value="1"/>
</dbReference>
<proteinExistence type="inferred from homology"/>
<dbReference type="Gene3D" id="3.40.640.10">
    <property type="entry name" value="Type I PLP-dependent aspartate aminotransferase-like (Major domain)"/>
    <property type="match status" value="1"/>
</dbReference>
<dbReference type="InterPro" id="IPR015422">
    <property type="entry name" value="PyrdxlP-dep_Trfase_small"/>
</dbReference>
<dbReference type="EC" id="2.6.1.19" evidence="6"/>
<reference evidence="17" key="2">
    <citation type="journal article" date="2021" name="PeerJ">
        <title>Extensive microbial diversity within the chicken gut microbiome revealed by metagenomics and culture.</title>
        <authorList>
            <person name="Gilroy R."/>
            <person name="Ravi A."/>
            <person name="Getino M."/>
            <person name="Pursley I."/>
            <person name="Horton D.L."/>
            <person name="Alikhan N.F."/>
            <person name="Baker D."/>
            <person name="Gharbi K."/>
            <person name="Hall N."/>
            <person name="Watson M."/>
            <person name="Adriaenssens E.M."/>
            <person name="Foster-Nyarko E."/>
            <person name="Jarju S."/>
            <person name="Secka A."/>
            <person name="Antonio M."/>
            <person name="Oren A."/>
            <person name="Chaudhuri R.R."/>
            <person name="La Ragione R."/>
            <person name="Hildebrand F."/>
            <person name="Pallen M.J."/>
        </authorList>
    </citation>
    <scope>NUCLEOTIDE SEQUENCE</scope>
    <source>
        <strain evidence="17">USAMLcec3-3695</strain>
    </source>
</reference>
<dbReference type="Pfam" id="PF00202">
    <property type="entry name" value="Aminotran_3"/>
    <property type="match status" value="1"/>
</dbReference>
<protein>
    <recommendedName>
        <fullName evidence="12">(S)-3-amino-2-methylpropionate transaminase</fullName>
        <ecNumber evidence="6">2.6.1.19</ecNumber>
        <ecNumber evidence="5">2.6.1.22</ecNumber>
    </recommendedName>
    <alternativeName>
        <fullName evidence="13">GABA aminotransferase</fullName>
    </alternativeName>
    <alternativeName>
        <fullName evidence="11">Gamma-amino-N-butyrate transaminase</fullName>
    </alternativeName>
    <alternativeName>
        <fullName evidence="15">Glutamate:succinic semialdehyde transaminase</fullName>
    </alternativeName>
    <alternativeName>
        <fullName evidence="10">L-AIBAT</fullName>
    </alternativeName>
</protein>
<dbReference type="PROSITE" id="PS00600">
    <property type="entry name" value="AA_TRANSFER_CLASS_3"/>
    <property type="match status" value="1"/>
</dbReference>
<evidence type="ECO:0000313" key="18">
    <source>
        <dbReference type="Proteomes" id="UP000824109"/>
    </source>
</evidence>
<comment type="caution">
    <text evidence="17">The sequence shown here is derived from an EMBL/GenBank/DDBJ whole genome shotgun (WGS) entry which is preliminary data.</text>
</comment>